<organism evidence="1 2">
    <name type="scientific">Corynebacterium silvaticum</name>
    <dbReference type="NCBI Taxonomy" id="2320431"/>
    <lineage>
        <taxon>Bacteria</taxon>
        <taxon>Bacillati</taxon>
        <taxon>Actinomycetota</taxon>
        <taxon>Actinomycetes</taxon>
        <taxon>Mycobacteriales</taxon>
        <taxon>Corynebacteriaceae</taxon>
        <taxon>Corynebacterium</taxon>
    </lineage>
</organism>
<evidence type="ECO:0000313" key="1">
    <source>
        <dbReference type="EMBL" id="ARU46726.1"/>
    </source>
</evidence>
<dbReference type="RefSeq" id="WP_087454513.1">
    <property type="nucleotide sequence ID" value="NZ_CP021417.2"/>
</dbReference>
<reference evidence="1 2" key="2">
    <citation type="journal article" date="2020" name="Antonie Van Leeuwenhoek">
        <title>Phylogenomic characterisation of a novel corynebacterial species pathogenic to animals.</title>
        <authorList>
            <person name="Moller J."/>
            <person name="Musella L."/>
            <person name="Melnikov V."/>
            <person name="Geissdorfer W."/>
            <person name="Burkovski A."/>
            <person name="Sangal V."/>
        </authorList>
    </citation>
    <scope>NUCLEOTIDE SEQUENCE [LARGE SCALE GENOMIC DNA]</scope>
    <source>
        <strain evidence="1 2">PO100/5</strain>
    </source>
</reference>
<dbReference type="AlphaFoldDB" id="A0A7Y4LJI6"/>
<reference evidence="1 2" key="3">
    <citation type="journal article" date="2020" name="Int. J. Syst. Evol. Microbiol.">
        <title>Corynebacterium silvaticum sp. nov., a unique group of NTTB corynebacteria in wild boar and roe deer.</title>
        <authorList>
            <person name="Dangel A."/>
            <person name="Berger A."/>
            <person name="Rau J."/>
            <person name="Eisenberg T."/>
            <person name="Kampfer P."/>
            <person name="Margos G."/>
            <person name="Contzen M."/>
            <person name="Busse H.J."/>
            <person name="Konrad R."/>
            <person name="Peters M."/>
            <person name="Sting R."/>
            <person name="Sing A."/>
        </authorList>
    </citation>
    <scope>NUCLEOTIDE SEQUENCE [LARGE SCALE GENOMIC DNA]</scope>
    <source>
        <strain evidence="1 2">PO100/5</strain>
    </source>
</reference>
<keyword evidence="2" id="KW-1185">Reference proteome</keyword>
<dbReference type="Proteomes" id="UP000195652">
    <property type="component" value="Chromosome"/>
</dbReference>
<name>A0A7Y4LJI6_9CORY</name>
<sequence>MSGVGFASLPISVDLRGIQKNIRSQVQAPMEAATKKAGQGIAQGFKSGVDVAGAEVKRLEALEKKATETVVAQQKKIADAKADVAVKVKQVEAAEKSLEAARAGGDAKVRAAEESLAKLRASGRPRLSSWSRRS</sequence>
<evidence type="ECO:0000313" key="2">
    <source>
        <dbReference type="Proteomes" id="UP000195652"/>
    </source>
</evidence>
<dbReference type="GeneID" id="75008556"/>
<reference evidence="1 2" key="1">
    <citation type="journal article" date="2014" name="BMC Vet. Res.">
        <title>First report of Corynebacterium pseudotuberculosis from caseous lymphadenitis lesions in Black Alentejano pig (Sus scrofa domesticus).</title>
        <authorList>
            <person name="Oliveira M."/>
            <person name="Barroco C."/>
            <person name="Mottola C."/>
            <person name="Santos R."/>
            <person name="Lemsaddek A."/>
            <person name="Tavares L."/>
            <person name="Semedo-Lemsaddek T."/>
        </authorList>
    </citation>
    <scope>NUCLEOTIDE SEQUENCE [LARGE SCALE GENOMIC DNA]</scope>
    <source>
        <strain evidence="1 2">PO100/5</strain>
    </source>
</reference>
<dbReference type="EMBL" id="CP021417">
    <property type="protein sequence ID" value="ARU46726.1"/>
    <property type="molecule type" value="Genomic_DNA"/>
</dbReference>
<dbReference type="KEGG" id="csil:CBE74_09995"/>
<protein>
    <submittedName>
        <fullName evidence="1">Uncharacterized protein</fullName>
    </submittedName>
</protein>
<accession>A0A7Y4LJI6</accession>
<proteinExistence type="predicted"/>
<gene>
    <name evidence="1" type="ORF">CBE74_09995</name>
</gene>
<reference evidence="1 2" key="4">
    <citation type="journal article" date="2020" name="PLoS ONE">
        <title>Taxonomic classification of strain PO100/5 shows a broader geographic distribution and genetic markers of the recently described Corynebacterium silvaticum.</title>
        <authorList>
            <person name="Viana M.V.C."/>
            <person name="Profeta R."/>
            <person name="da Silva A.L."/>
            <person name="Hurtado R."/>
            <person name="Cerqueira J.C."/>
            <person name="Ribeiro B.F.S."/>
            <person name="Almeida M.O."/>
            <person name="Morais-Rodrigues F."/>
            <person name="Soares S.C."/>
            <person name="Oliveira M."/>
            <person name="Tavares L."/>
            <person name="Figueiredo H."/>
            <person name="Wattam A.R."/>
            <person name="Barh D."/>
            <person name="Ghosh P."/>
            <person name="Silva A."/>
            <person name="Azevedo V."/>
        </authorList>
    </citation>
    <scope>NUCLEOTIDE SEQUENCE [LARGE SCALE GENOMIC DNA]</scope>
    <source>
        <strain evidence="1 2">PO100/5</strain>
    </source>
</reference>